<organism evidence="1 2">
    <name type="scientific">Cinara cedri</name>
    <dbReference type="NCBI Taxonomy" id="506608"/>
    <lineage>
        <taxon>Eukaryota</taxon>
        <taxon>Metazoa</taxon>
        <taxon>Ecdysozoa</taxon>
        <taxon>Arthropoda</taxon>
        <taxon>Hexapoda</taxon>
        <taxon>Insecta</taxon>
        <taxon>Pterygota</taxon>
        <taxon>Neoptera</taxon>
        <taxon>Paraneoptera</taxon>
        <taxon>Hemiptera</taxon>
        <taxon>Sternorrhyncha</taxon>
        <taxon>Aphidomorpha</taxon>
        <taxon>Aphidoidea</taxon>
        <taxon>Aphididae</taxon>
        <taxon>Lachninae</taxon>
        <taxon>Cinara</taxon>
    </lineage>
</organism>
<sequence>MDPKEKAERWNEYFIELLNVDIPANSTREENLYDVDPMVTREEAELIKYSGKEMQHFLFRICQKVWKDERMPKSWNEAIIIPIYKKRR</sequence>
<evidence type="ECO:0008006" key="3">
    <source>
        <dbReference type="Google" id="ProtNLM"/>
    </source>
</evidence>
<protein>
    <recommendedName>
        <fullName evidence="3">Reverse transcriptase domain</fullName>
    </recommendedName>
</protein>
<proteinExistence type="predicted"/>
<evidence type="ECO:0000313" key="2">
    <source>
        <dbReference type="Proteomes" id="UP000325440"/>
    </source>
</evidence>
<evidence type="ECO:0000313" key="1">
    <source>
        <dbReference type="EMBL" id="VVC33643.1"/>
    </source>
</evidence>
<accession>A0A5E4MRW5</accession>
<reference evidence="1 2" key="1">
    <citation type="submission" date="2019-08" db="EMBL/GenBank/DDBJ databases">
        <authorList>
            <person name="Alioto T."/>
            <person name="Alioto T."/>
            <person name="Gomez Garrido J."/>
        </authorList>
    </citation>
    <scope>NUCLEOTIDE SEQUENCE [LARGE SCALE GENOMIC DNA]</scope>
</reference>
<dbReference type="AlphaFoldDB" id="A0A5E4MRW5"/>
<keyword evidence="2" id="KW-1185">Reference proteome</keyword>
<name>A0A5E4MRW5_9HEMI</name>
<dbReference type="EMBL" id="CABPRJ010000972">
    <property type="protein sequence ID" value="VVC33643.1"/>
    <property type="molecule type" value="Genomic_DNA"/>
</dbReference>
<dbReference type="Proteomes" id="UP000325440">
    <property type="component" value="Unassembled WGS sequence"/>
</dbReference>
<gene>
    <name evidence="1" type="ORF">CINCED_3A000772</name>
</gene>
<dbReference type="OrthoDB" id="6624818at2759"/>